<accession>A0ABW8LCR7</accession>
<evidence type="ECO:0000313" key="3">
    <source>
        <dbReference type="Proteomes" id="UP001620234"/>
    </source>
</evidence>
<name>A0ABW8LCR7_9GAMM</name>
<reference evidence="2 3" key="1">
    <citation type="submission" date="2024-11" db="EMBL/GenBank/DDBJ databases">
        <title>The Natural Products Discovery Center: Release of the First 8490 Sequenced Strains for Exploring Actinobacteria Biosynthetic Diversity.</title>
        <authorList>
            <person name="Kalkreuter E."/>
            <person name="Kautsar S.A."/>
            <person name="Yang D."/>
            <person name="Bader C.D."/>
            <person name="Teijaro C.N."/>
            <person name="Fluegel L."/>
            <person name="Davis C.M."/>
            <person name="Simpson J.R."/>
            <person name="Lauterbach L."/>
            <person name="Steele A.D."/>
            <person name="Gui C."/>
            <person name="Meng S."/>
            <person name="Li G."/>
            <person name="Viehrig K."/>
            <person name="Ye F."/>
            <person name="Su P."/>
            <person name="Kiefer A.F."/>
            <person name="Nichols A."/>
            <person name="Cepeda A.J."/>
            <person name="Yan W."/>
            <person name="Fan B."/>
            <person name="Jiang Y."/>
            <person name="Adhikari A."/>
            <person name="Zheng C.-J."/>
            <person name="Schuster L."/>
            <person name="Cowan T.M."/>
            <person name="Smanski M.J."/>
            <person name="Chevrette M.G."/>
            <person name="De Carvalho L.P.S."/>
            <person name="Shen B."/>
        </authorList>
    </citation>
    <scope>NUCLEOTIDE SEQUENCE [LARGE SCALE GENOMIC DNA]</scope>
    <source>
        <strain evidence="2 3">NPDC077433</strain>
    </source>
</reference>
<keyword evidence="3" id="KW-1185">Reference proteome</keyword>
<dbReference type="EMBL" id="JBJDPD010000020">
    <property type="protein sequence ID" value="MFK4001719.1"/>
    <property type="molecule type" value="Genomic_DNA"/>
</dbReference>
<evidence type="ECO:0000313" key="2">
    <source>
        <dbReference type="EMBL" id="MFK4001719.1"/>
    </source>
</evidence>
<dbReference type="Proteomes" id="UP001620234">
    <property type="component" value="Unassembled WGS sequence"/>
</dbReference>
<keyword evidence="1" id="KW-0812">Transmembrane</keyword>
<sequence length="218" mass="24047">MAKLTQCKDCGNQISKNAASCPNCGAKNKRTSIVTWLVLIFIGIPVLMAVFSGASNDTQPDEPAITITDNAAAPVRTANWEYSDSKDEMRGSVSHFAQTGSINNIRLDFPYQGGTSLFLIVRNTPENGNEVLFSTNNGQLWCEYNNCYMSTKFDNGEVKSYPLAKAAAGSSETMFLDGAVEQFIDNLKQSDTAMIEIGFFDYGKQQFEFEISGLKWQH</sequence>
<keyword evidence="1" id="KW-0472">Membrane</keyword>
<keyword evidence="1" id="KW-1133">Transmembrane helix</keyword>
<protein>
    <recommendedName>
        <fullName evidence="4">Zinc ribbon domain-containing protein</fullName>
    </recommendedName>
</protein>
<organism evidence="2 3">
    <name type="scientific">Psychrobacter namhaensis</name>
    <dbReference type="NCBI Taxonomy" id="292734"/>
    <lineage>
        <taxon>Bacteria</taxon>
        <taxon>Pseudomonadati</taxon>
        <taxon>Pseudomonadota</taxon>
        <taxon>Gammaproteobacteria</taxon>
        <taxon>Moraxellales</taxon>
        <taxon>Moraxellaceae</taxon>
        <taxon>Psychrobacter</taxon>
    </lineage>
</organism>
<evidence type="ECO:0008006" key="4">
    <source>
        <dbReference type="Google" id="ProtNLM"/>
    </source>
</evidence>
<evidence type="ECO:0000256" key="1">
    <source>
        <dbReference type="SAM" id="Phobius"/>
    </source>
</evidence>
<comment type="caution">
    <text evidence="2">The sequence shown here is derived from an EMBL/GenBank/DDBJ whole genome shotgun (WGS) entry which is preliminary data.</text>
</comment>
<feature type="transmembrane region" description="Helical" evidence="1">
    <location>
        <begin position="33"/>
        <end position="54"/>
    </location>
</feature>
<gene>
    <name evidence="2" type="ORF">ACI2I3_10265</name>
</gene>
<proteinExistence type="predicted"/>
<dbReference type="RefSeq" id="WP_404672301.1">
    <property type="nucleotide sequence ID" value="NZ_JBJDPD010000020.1"/>
</dbReference>